<reference evidence="3 4" key="1">
    <citation type="submission" date="2021-02" db="EMBL/GenBank/DDBJ databases">
        <title>Paracoccus methylovroum sp.nov., a new methanol and methylamine utilizing methylotrophic denitrifer.</title>
        <authorList>
            <person name="Timsy T."/>
            <person name="Behrendt U."/>
            <person name="Ulrich A."/>
            <person name="Spanner T."/>
            <person name="Foesel B.U."/>
            <person name="Horn M.A."/>
            <person name="Kolb S."/>
        </authorList>
    </citation>
    <scope>NUCLEOTIDE SEQUENCE [LARGE SCALE GENOMIC DNA]</scope>
    <source>
        <strain evidence="3 4">H4-D09</strain>
    </source>
</reference>
<organism evidence="3 4">
    <name type="scientific">Paracoccus methylovorus</name>
    <dbReference type="NCBI Taxonomy" id="2812658"/>
    <lineage>
        <taxon>Bacteria</taxon>
        <taxon>Pseudomonadati</taxon>
        <taxon>Pseudomonadota</taxon>
        <taxon>Alphaproteobacteria</taxon>
        <taxon>Rhodobacterales</taxon>
        <taxon>Paracoccaceae</taxon>
        <taxon>Paracoccus</taxon>
    </lineage>
</organism>
<dbReference type="RefSeq" id="WP_205294818.1">
    <property type="nucleotide sequence ID" value="NZ_CP070368.1"/>
</dbReference>
<gene>
    <name evidence="3" type="ORF">JWJ88_04015</name>
</gene>
<keyword evidence="1" id="KW-0175">Coiled coil</keyword>
<dbReference type="Proteomes" id="UP000663629">
    <property type="component" value="Chromosome 1"/>
</dbReference>
<evidence type="ECO:0000313" key="3">
    <source>
        <dbReference type="EMBL" id="QRZ13835.1"/>
    </source>
</evidence>
<keyword evidence="4" id="KW-1185">Reference proteome</keyword>
<feature type="coiled-coil region" evidence="1">
    <location>
        <begin position="39"/>
        <end position="98"/>
    </location>
</feature>
<feature type="region of interest" description="Disordered" evidence="2">
    <location>
        <begin position="189"/>
        <end position="208"/>
    </location>
</feature>
<accession>A0ABX7JIJ0</accession>
<dbReference type="EMBL" id="CP070368">
    <property type="protein sequence ID" value="QRZ13835.1"/>
    <property type="molecule type" value="Genomic_DNA"/>
</dbReference>
<proteinExistence type="predicted"/>
<evidence type="ECO:0000256" key="2">
    <source>
        <dbReference type="SAM" id="MobiDB-lite"/>
    </source>
</evidence>
<evidence type="ECO:0000313" key="4">
    <source>
        <dbReference type="Proteomes" id="UP000663629"/>
    </source>
</evidence>
<sequence>MRNDLNVSEKRLIAALDRIDQFLDRTALAQRASPSASSSGDAEARLHELHAENQRLSQELAALHARQASMLSDCETRLAQAHERLVQAGQEAARLSAANEALTSANRALIATQDQGASPDDIRLALEAEVESLRAVRAAEVAQMGEIVDALDRMIDDPAPPAHDDAPPAVVDAQKAEAAVIAGDEQASEVAGTAALARDDATVDGERG</sequence>
<name>A0ABX7JIJ0_9RHOB</name>
<protein>
    <submittedName>
        <fullName evidence="3">Uncharacterized protein</fullName>
    </submittedName>
</protein>
<evidence type="ECO:0000256" key="1">
    <source>
        <dbReference type="SAM" id="Coils"/>
    </source>
</evidence>
<feature type="compositionally biased region" description="Basic and acidic residues" evidence="2">
    <location>
        <begin position="197"/>
        <end position="208"/>
    </location>
</feature>